<dbReference type="InterPro" id="IPR029052">
    <property type="entry name" value="Metallo-depent_PP-like"/>
</dbReference>
<name>A0A5A9XRA1_9BACT</name>
<dbReference type="NCBIfam" id="TIGR00040">
    <property type="entry name" value="yfcE"/>
    <property type="match status" value="1"/>
</dbReference>
<evidence type="ECO:0000256" key="2">
    <source>
        <dbReference type="RuleBase" id="RU362039"/>
    </source>
</evidence>
<sequence>MKVLVVSDTHGNFVPALQAHSLTQPVDAVIHLGDGIEDANLLRNLMHLDVIAVSGNCDHDATVPREVLWECEGKRVLLVHGDAYGVKGGLERLKQRAVEVCAHVVLFGHSHRATCITTSGILFLNPGTLTRTSANKTFATIEISEESINARLHDIP</sequence>
<gene>
    <name evidence="4" type="ORF">ET418_02235</name>
</gene>
<proteinExistence type="inferred from homology"/>
<dbReference type="AlphaFoldDB" id="A0A5A9XRA1"/>
<dbReference type="EC" id="3.1.4.-" evidence="2"/>
<dbReference type="OrthoDB" id="9785951at2"/>
<comment type="cofactor">
    <cofactor evidence="2">
        <name>a divalent metal cation</name>
        <dbReference type="ChEBI" id="CHEBI:60240"/>
    </cofactor>
</comment>
<evidence type="ECO:0000313" key="4">
    <source>
        <dbReference type="EMBL" id="KAA0895360.1"/>
    </source>
</evidence>
<feature type="domain" description="Calcineurin-like phosphoesterase" evidence="3">
    <location>
        <begin position="1"/>
        <end position="145"/>
    </location>
</feature>
<dbReference type="InterPro" id="IPR024654">
    <property type="entry name" value="Calcineurin-like_PHP_lpxH"/>
</dbReference>
<evidence type="ECO:0000313" key="5">
    <source>
        <dbReference type="Proteomes" id="UP000324298"/>
    </source>
</evidence>
<dbReference type="GO" id="GO:0046872">
    <property type="term" value="F:metal ion binding"/>
    <property type="evidence" value="ECO:0007669"/>
    <property type="project" value="UniProtKB-KW"/>
</dbReference>
<dbReference type="PANTHER" id="PTHR11124">
    <property type="entry name" value="VACUOLAR SORTING PROTEIN VPS29"/>
    <property type="match status" value="1"/>
</dbReference>
<dbReference type="InterPro" id="IPR000979">
    <property type="entry name" value="Phosphodiesterase_MJ0936/Vps29"/>
</dbReference>
<evidence type="ECO:0000256" key="1">
    <source>
        <dbReference type="ARBA" id="ARBA00008950"/>
    </source>
</evidence>
<keyword evidence="2" id="KW-0479">Metal-binding</keyword>
<comment type="caution">
    <text evidence="4">The sequence shown here is derived from an EMBL/GenBank/DDBJ whole genome shotgun (WGS) entry which is preliminary data.</text>
</comment>
<evidence type="ECO:0000259" key="3">
    <source>
        <dbReference type="Pfam" id="PF12850"/>
    </source>
</evidence>
<keyword evidence="5" id="KW-1185">Reference proteome</keyword>
<organism evidence="4 5">
    <name type="scientific">Oryzomonas rubra</name>
    <dbReference type="NCBI Taxonomy" id="2509454"/>
    <lineage>
        <taxon>Bacteria</taxon>
        <taxon>Pseudomonadati</taxon>
        <taxon>Thermodesulfobacteriota</taxon>
        <taxon>Desulfuromonadia</taxon>
        <taxon>Geobacterales</taxon>
        <taxon>Geobacteraceae</taxon>
        <taxon>Oryzomonas</taxon>
    </lineage>
</organism>
<dbReference type="Pfam" id="PF12850">
    <property type="entry name" value="Metallophos_2"/>
    <property type="match status" value="1"/>
</dbReference>
<dbReference type="GO" id="GO:0016787">
    <property type="term" value="F:hydrolase activity"/>
    <property type="evidence" value="ECO:0007669"/>
    <property type="project" value="UniProtKB-UniRule"/>
</dbReference>
<dbReference type="Gene3D" id="3.60.21.10">
    <property type="match status" value="1"/>
</dbReference>
<comment type="similarity">
    <text evidence="1 2">Belongs to the metallophosphoesterase superfamily. YfcE family.</text>
</comment>
<protein>
    <recommendedName>
        <fullName evidence="2">Phosphoesterase</fullName>
        <ecNumber evidence="2">3.1.4.-</ecNumber>
    </recommendedName>
</protein>
<dbReference type="EMBL" id="SRSD01000001">
    <property type="protein sequence ID" value="KAA0895360.1"/>
    <property type="molecule type" value="Genomic_DNA"/>
</dbReference>
<dbReference type="Proteomes" id="UP000324298">
    <property type="component" value="Unassembled WGS sequence"/>
</dbReference>
<dbReference type="SUPFAM" id="SSF56300">
    <property type="entry name" value="Metallo-dependent phosphatases"/>
    <property type="match status" value="1"/>
</dbReference>
<accession>A0A5A9XRA1</accession>
<reference evidence="4 5" key="1">
    <citation type="submission" date="2019-04" db="EMBL/GenBank/DDBJ databases">
        <title>Geobacter ruber sp. nov., ferric-reducing bacteria isolated from paddy soil.</title>
        <authorList>
            <person name="Xu Z."/>
            <person name="Masuda Y."/>
            <person name="Itoh H."/>
            <person name="Senoo K."/>
        </authorList>
    </citation>
    <scope>NUCLEOTIDE SEQUENCE [LARGE SCALE GENOMIC DNA]</scope>
    <source>
        <strain evidence="4 5">Red88</strain>
    </source>
</reference>